<reference evidence="1" key="1">
    <citation type="submission" date="2018-05" db="EMBL/GenBank/DDBJ databases">
        <title>Complete Genome Sequences of Extremely Thermoacidophilic, Metal-Mobilizing Type-Strain Members of the Archaeal Family Sulfolobaceae: Acidianus brierleyi DSM-1651T, Acidianus sulfidivorans DSM-18786T, Metallosphaera hakonensis DSM-7519T, and Metallosphaera prunae DSM-10039T.</title>
        <authorList>
            <person name="Counts J.A."/>
            <person name="Kelly R.M."/>
        </authorList>
    </citation>
    <scope>NUCLEOTIDE SEQUENCE [LARGE SCALE GENOMIC DNA]</scope>
    <source>
        <strain evidence="1">HO1-1</strain>
    </source>
</reference>
<dbReference type="RefSeq" id="WP_054836543.1">
    <property type="nucleotide sequence ID" value="NZ_CP029287.2"/>
</dbReference>
<dbReference type="GeneID" id="36835913"/>
<keyword evidence="2" id="KW-1185">Reference proteome</keyword>
<dbReference type="Proteomes" id="UP000247586">
    <property type="component" value="Chromosome"/>
</dbReference>
<dbReference type="AlphaFoldDB" id="A0A2U9IVT5"/>
<dbReference type="EMBL" id="CP029287">
    <property type="protein sequence ID" value="AWS00157.1"/>
    <property type="molecule type" value="Genomic_DNA"/>
</dbReference>
<evidence type="ECO:0000313" key="1">
    <source>
        <dbReference type="EMBL" id="AWS00157.1"/>
    </source>
</evidence>
<sequence>MILRVFMDQGLKVEVTGDFFGSEDDLEILENDLSNVRPSNVKMLGVDGDELLERVKECLETEKASQP</sequence>
<organism evidence="1 2">
    <name type="scientific">Metallosphaera hakonensis JCM 8857 = DSM 7519</name>
    <dbReference type="NCBI Taxonomy" id="1293036"/>
    <lineage>
        <taxon>Archaea</taxon>
        <taxon>Thermoproteota</taxon>
        <taxon>Thermoprotei</taxon>
        <taxon>Sulfolobales</taxon>
        <taxon>Sulfolobaceae</taxon>
        <taxon>Metallosphaera</taxon>
    </lineage>
</organism>
<dbReference type="KEGG" id="mhk:DFR87_11185"/>
<accession>A0A2U9IVT5</accession>
<name>A0A2U9IVT5_9CREN</name>
<gene>
    <name evidence="1" type="ORF">DFR87_11185</name>
</gene>
<dbReference type="OrthoDB" id="38285at2157"/>
<proteinExistence type="predicted"/>
<protein>
    <recommendedName>
        <fullName evidence="3">Lipoate--protein ligase</fullName>
    </recommendedName>
</protein>
<dbReference type="STRING" id="1293036.GCA_001315825_01312"/>
<evidence type="ECO:0008006" key="3">
    <source>
        <dbReference type="Google" id="ProtNLM"/>
    </source>
</evidence>
<evidence type="ECO:0000313" key="2">
    <source>
        <dbReference type="Proteomes" id="UP000247586"/>
    </source>
</evidence>